<proteinExistence type="predicted"/>
<gene>
    <name evidence="3" type="ORF">VTL71DRAFT_8596</name>
</gene>
<feature type="region of interest" description="Disordered" evidence="2">
    <location>
        <begin position="290"/>
        <end position="314"/>
    </location>
</feature>
<accession>A0ABR4CY61</accession>
<comment type="caution">
    <text evidence="3">The sequence shown here is derived from an EMBL/GenBank/DDBJ whole genome shotgun (WGS) entry which is preliminary data.</text>
</comment>
<feature type="compositionally biased region" description="Polar residues" evidence="2">
    <location>
        <begin position="116"/>
        <end position="127"/>
    </location>
</feature>
<feature type="region of interest" description="Disordered" evidence="2">
    <location>
        <begin position="244"/>
        <end position="263"/>
    </location>
</feature>
<sequence>MDAREREDSQSRRPSIKRPWEEEYTPVQANVWNGTRLPSIDPSSYRRPSLPLRITEPEDIWGTHNGSGSRGGGAKRVRYEGFDYNSFPREGLDMKSAVFRPRVDSDPHPNYYAPTRGSQNLPSSRLQQDPGRSATGLGALENELLNKACPNCKELIMQGALGHENSDSAEILQTSAGLLNKTVLVLTRFIPEIRVVTREGAKIDLSSTNDCPPLEGGLRLTLGWLRDRIQHVNDLAEKLMQHVPLGSSPDTDRNFTKDGTNVQDDLEHIMKRRIDADLGDAQRPRDVLEEANTDAKLHTRRRSVATTVPGSEDLSSMRNALEHHTLHPSLHGEPTQRIPMNPPPPPPGPNRQLPSPPGRSLSSPTSLNFSSPSNSSYGSSSQNPSHLPPSGLHHASMSSYLPPIAPVHSPDPLQAHASALQHEVSVQKIALSSLQDEHNNLLAALKRSQTRAIALEKKHTVSDTEIISLTEEKLRLQTQVIELERDVEELQRSRDEFRQAAVQEGAQYVEIVKRASRLEEVAGEERKGWNRMKLEMEQKIEALSGGRMDFTSSASTQHPDNPTSSTDPRKDFKTETSSDSQSTPHPYVTQRDSNPELEEEVQRLRTRCAEVESALRTVREESRSMESIVEALGLAGKSILERADRTLAGS</sequence>
<feature type="region of interest" description="Disordered" evidence="2">
    <location>
        <begin position="1"/>
        <end position="22"/>
    </location>
</feature>
<feature type="region of interest" description="Disordered" evidence="2">
    <location>
        <begin position="100"/>
        <end position="136"/>
    </location>
</feature>
<dbReference type="EMBL" id="JAZHXI010000002">
    <property type="protein sequence ID" value="KAL2074817.1"/>
    <property type="molecule type" value="Genomic_DNA"/>
</dbReference>
<protein>
    <submittedName>
        <fullName evidence="3">Uncharacterized protein</fullName>
    </submittedName>
</protein>
<keyword evidence="1" id="KW-0175">Coiled coil</keyword>
<evidence type="ECO:0000256" key="2">
    <source>
        <dbReference type="SAM" id="MobiDB-lite"/>
    </source>
</evidence>
<keyword evidence="4" id="KW-1185">Reference proteome</keyword>
<feature type="region of interest" description="Disordered" evidence="2">
    <location>
        <begin position="549"/>
        <end position="601"/>
    </location>
</feature>
<dbReference type="Proteomes" id="UP001595075">
    <property type="component" value="Unassembled WGS sequence"/>
</dbReference>
<reference evidence="3 4" key="1">
    <citation type="journal article" date="2024" name="Commun. Biol.">
        <title>Comparative genomic analysis of thermophilic fungi reveals convergent evolutionary adaptations and gene losses.</title>
        <authorList>
            <person name="Steindorff A.S."/>
            <person name="Aguilar-Pontes M.V."/>
            <person name="Robinson A.J."/>
            <person name="Andreopoulos B."/>
            <person name="LaButti K."/>
            <person name="Kuo A."/>
            <person name="Mondo S."/>
            <person name="Riley R."/>
            <person name="Otillar R."/>
            <person name="Haridas S."/>
            <person name="Lipzen A."/>
            <person name="Grimwood J."/>
            <person name="Schmutz J."/>
            <person name="Clum A."/>
            <person name="Reid I.D."/>
            <person name="Moisan M.C."/>
            <person name="Butler G."/>
            <person name="Nguyen T.T.M."/>
            <person name="Dewar K."/>
            <person name="Conant G."/>
            <person name="Drula E."/>
            <person name="Henrissat B."/>
            <person name="Hansel C."/>
            <person name="Singer S."/>
            <person name="Hutchinson M.I."/>
            <person name="de Vries R.P."/>
            <person name="Natvig D.O."/>
            <person name="Powell A.J."/>
            <person name="Tsang A."/>
            <person name="Grigoriev I.V."/>
        </authorList>
    </citation>
    <scope>NUCLEOTIDE SEQUENCE [LARGE SCALE GENOMIC DNA]</scope>
    <source>
        <strain evidence="3 4">CBS 494.80</strain>
    </source>
</reference>
<feature type="compositionally biased region" description="Low complexity" evidence="2">
    <location>
        <begin position="358"/>
        <end position="385"/>
    </location>
</feature>
<feature type="compositionally biased region" description="Basic and acidic residues" evidence="2">
    <location>
        <begin position="567"/>
        <end position="576"/>
    </location>
</feature>
<organism evidence="3 4">
    <name type="scientific">Oculimacula yallundae</name>
    <dbReference type="NCBI Taxonomy" id="86028"/>
    <lineage>
        <taxon>Eukaryota</taxon>
        <taxon>Fungi</taxon>
        <taxon>Dikarya</taxon>
        <taxon>Ascomycota</taxon>
        <taxon>Pezizomycotina</taxon>
        <taxon>Leotiomycetes</taxon>
        <taxon>Helotiales</taxon>
        <taxon>Ploettnerulaceae</taxon>
        <taxon>Oculimacula</taxon>
    </lineage>
</organism>
<name>A0ABR4CY61_9HELO</name>
<feature type="compositionally biased region" description="Polar residues" evidence="2">
    <location>
        <begin position="304"/>
        <end position="314"/>
    </location>
</feature>
<feature type="coiled-coil region" evidence="1">
    <location>
        <begin position="431"/>
        <end position="500"/>
    </location>
</feature>
<evidence type="ECO:0000256" key="1">
    <source>
        <dbReference type="SAM" id="Coils"/>
    </source>
</evidence>
<evidence type="ECO:0000313" key="3">
    <source>
        <dbReference type="EMBL" id="KAL2074817.1"/>
    </source>
</evidence>
<feature type="compositionally biased region" description="Pro residues" evidence="2">
    <location>
        <begin position="340"/>
        <end position="357"/>
    </location>
</feature>
<feature type="compositionally biased region" description="Basic and acidic residues" evidence="2">
    <location>
        <begin position="1"/>
        <end position="11"/>
    </location>
</feature>
<evidence type="ECO:0000313" key="4">
    <source>
        <dbReference type="Proteomes" id="UP001595075"/>
    </source>
</evidence>
<feature type="compositionally biased region" description="Polar residues" evidence="2">
    <location>
        <begin position="550"/>
        <end position="566"/>
    </location>
</feature>
<feature type="region of interest" description="Disordered" evidence="2">
    <location>
        <begin position="327"/>
        <end position="397"/>
    </location>
</feature>